<feature type="region of interest" description="Disordered" evidence="1">
    <location>
        <begin position="32"/>
        <end position="79"/>
    </location>
</feature>
<keyword evidence="2" id="KW-0732">Signal</keyword>
<dbReference type="Proteomes" id="UP000244906">
    <property type="component" value="Unassembled WGS sequence"/>
</dbReference>
<sequence>MQQFKFVKKLVFTIALSFLAGCGGVDYRIIGTDSSSGDNRGSRSGEIIYPDTSPTPRPTPAPDASSPQSSEDRPVSNQPAIQQLLTQARSAKAAGNFQSAAVTLEQALTIDNRNAELWLELAWVRQAMGQPSQAINLAKRARQYGQGLIKRQAQQLIDRLS</sequence>
<feature type="compositionally biased region" description="Low complexity" evidence="1">
    <location>
        <begin position="32"/>
        <end position="45"/>
    </location>
</feature>
<dbReference type="AlphaFoldDB" id="A0A2V1GWE4"/>
<dbReference type="RefSeq" id="WP_116689133.1">
    <property type="nucleotide sequence ID" value="NZ_CAWNYD010000016.1"/>
</dbReference>
<evidence type="ECO:0000313" key="4">
    <source>
        <dbReference type="Proteomes" id="UP000244906"/>
    </source>
</evidence>
<proteinExistence type="predicted"/>
<dbReference type="Pfam" id="PF14559">
    <property type="entry name" value="TPR_19"/>
    <property type="match status" value="1"/>
</dbReference>
<feature type="compositionally biased region" description="Polar residues" evidence="1">
    <location>
        <begin position="65"/>
        <end position="79"/>
    </location>
</feature>
<name>A0A2V1GWE4_9GAMM</name>
<feature type="chain" id="PRO_5015946336" evidence="2">
    <location>
        <begin position="21"/>
        <end position="161"/>
    </location>
</feature>
<evidence type="ECO:0000256" key="1">
    <source>
        <dbReference type="SAM" id="MobiDB-lite"/>
    </source>
</evidence>
<dbReference type="SUPFAM" id="SSF48452">
    <property type="entry name" value="TPR-like"/>
    <property type="match status" value="1"/>
</dbReference>
<protein>
    <submittedName>
        <fullName evidence="3">Uncharacterized protein</fullName>
    </submittedName>
</protein>
<gene>
    <name evidence="3" type="ORF">DC094_21260</name>
</gene>
<keyword evidence="4" id="KW-1185">Reference proteome</keyword>
<feature type="signal peptide" evidence="2">
    <location>
        <begin position="1"/>
        <end position="20"/>
    </location>
</feature>
<accession>A0A2V1GWE4</accession>
<dbReference type="Gene3D" id="1.25.40.10">
    <property type="entry name" value="Tetratricopeptide repeat domain"/>
    <property type="match status" value="1"/>
</dbReference>
<evidence type="ECO:0000313" key="3">
    <source>
        <dbReference type="EMBL" id="PVZ63439.1"/>
    </source>
</evidence>
<dbReference type="EMBL" id="QDDL01000016">
    <property type="protein sequence ID" value="PVZ63439.1"/>
    <property type="molecule type" value="Genomic_DNA"/>
</dbReference>
<organism evidence="3 4">
    <name type="scientific">Pelagibaculum spongiae</name>
    <dbReference type="NCBI Taxonomy" id="2080658"/>
    <lineage>
        <taxon>Bacteria</taxon>
        <taxon>Pseudomonadati</taxon>
        <taxon>Pseudomonadota</taxon>
        <taxon>Gammaproteobacteria</taxon>
        <taxon>Oceanospirillales</taxon>
        <taxon>Pelagibaculum</taxon>
    </lineage>
</organism>
<comment type="caution">
    <text evidence="3">The sequence shown here is derived from an EMBL/GenBank/DDBJ whole genome shotgun (WGS) entry which is preliminary data.</text>
</comment>
<dbReference type="PROSITE" id="PS51257">
    <property type="entry name" value="PROKAR_LIPOPROTEIN"/>
    <property type="match status" value="1"/>
</dbReference>
<reference evidence="3 4" key="1">
    <citation type="submission" date="2018-04" db="EMBL/GenBank/DDBJ databases">
        <title>Thalassorhabdus spongiae gen. nov., sp. nov., isolated from a marine sponge in South-West Iceland.</title>
        <authorList>
            <person name="Knobloch S."/>
            <person name="Daussin A."/>
            <person name="Johannsson R."/>
            <person name="Marteinsson V.T."/>
        </authorList>
    </citation>
    <scope>NUCLEOTIDE SEQUENCE [LARGE SCALE GENOMIC DNA]</scope>
    <source>
        <strain evidence="3 4">Hp12</strain>
    </source>
</reference>
<evidence type="ECO:0000256" key="2">
    <source>
        <dbReference type="SAM" id="SignalP"/>
    </source>
</evidence>
<dbReference type="InterPro" id="IPR011990">
    <property type="entry name" value="TPR-like_helical_dom_sf"/>
</dbReference>